<dbReference type="InParanoid" id="A0A061FIL1"/>
<proteinExistence type="predicted"/>
<sequence>MFVSPLRLFTGSMMIIESMRLTPFLFSLLQTGIGLACNHWYVRSTADSDLTDISSKACSGIGESSPEVLKAGSDRERVVTLTN</sequence>
<organism evidence="1 2">
    <name type="scientific">Theobroma cacao</name>
    <name type="common">Cacao</name>
    <name type="synonym">Cocoa</name>
    <dbReference type="NCBI Taxonomy" id="3641"/>
    <lineage>
        <taxon>Eukaryota</taxon>
        <taxon>Viridiplantae</taxon>
        <taxon>Streptophyta</taxon>
        <taxon>Embryophyta</taxon>
        <taxon>Tracheophyta</taxon>
        <taxon>Spermatophyta</taxon>
        <taxon>Magnoliopsida</taxon>
        <taxon>eudicotyledons</taxon>
        <taxon>Gunneridae</taxon>
        <taxon>Pentapetalae</taxon>
        <taxon>rosids</taxon>
        <taxon>malvids</taxon>
        <taxon>Malvales</taxon>
        <taxon>Malvaceae</taxon>
        <taxon>Byttnerioideae</taxon>
        <taxon>Theobroma</taxon>
    </lineage>
</organism>
<dbReference type="Proteomes" id="UP000026915">
    <property type="component" value="Chromosome 8"/>
</dbReference>
<dbReference type="HOGENOM" id="CLU_2547185_0_0_1"/>
<reference evidence="1 2" key="1">
    <citation type="journal article" date="2013" name="Genome Biol.">
        <title>The genome sequence of the most widely cultivated cacao type and its use to identify candidate genes regulating pod color.</title>
        <authorList>
            <person name="Motamayor J.C."/>
            <person name="Mockaitis K."/>
            <person name="Schmutz J."/>
            <person name="Haiminen N."/>
            <person name="Iii D.L."/>
            <person name="Cornejo O."/>
            <person name="Findley S.D."/>
            <person name="Zheng P."/>
            <person name="Utro F."/>
            <person name="Royaert S."/>
            <person name="Saski C."/>
            <person name="Jenkins J."/>
            <person name="Podicheti R."/>
            <person name="Zhao M."/>
            <person name="Scheffler B.E."/>
            <person name="Stack J.C."/>
            <person name="Feltus F.A."/>
            <person name="Mustiga G.M."/>
            <person name="Amores F."/>
            <person name="Phillips W."/>
            <person name="Marelli J.P."/>
            <person name="May G.D."/>
            <person name="Shapiro H."/>
            <person name="Ma J."/>
            <person name="Bustamante C.D."/>
            <person name="Schnell R.J."/>
            <person name="Main D."/>
            <person name="Gilbert D."/>
            <person name="Parida L."/>
            <person name="Kuhn D.N."/>
        </authorList>
    </citation>
    <scope>NUCLEOTIDE SEQUENCE [LARGE SCALE GENOMIC DNA]</scope>
    <source>
        <strain evidence="2">cv. Matina 1-6</strain>
    </source>
</reference>
<keyword evidence="2" id="KW-1185">Reference proteome</keyword>
<evidence type="ECO:0000313" key="1">
    <source>
        <dbReference type="EMBL" id="EOY16723.1"/>
    </source>
</evidence>
<dbReference type="EMBL" id="CM001886">
    <property type="protein sequence ID" value="EOY16723.1"/>
    <property type="molecule type" value="Genomic_DNA"/>
</dbReference>
<dbReference type="Gramene" id="EOY16723">
    <property type="protein sequence ID" value="EOY16723"/>
    <property type="gene ID" value="TCM_035599"/>
</dbReference>
<name>A0A061FIL1_THECC</name>
<dbReference type="AlphaFoldDB" id="A0A061FIL1"/>
<evidence type="ECO:0000313" key="2">
    <source>
        <dbReference type="Proteomes" id="UP000026915"/>
    </source>
</evidence>
<accession>A0A061FIL1</accession>
<gene>
    <name evidence="1" type="ORF">TCM_035599</name>
</gene>
<protein>
    <submittedName>
        <fullName evidence="1">Uncharacterized protein</fullName>
    </submittedName>
</protein>